<protein>
    <submittedName>
        <fullName evidence="1">Uncharacterized protein</fullName>
    </submittedName>
</protein>
<keyword evidence="2" id="KW-1185">Reference proteome</keyword>
<accession>A0ABW4WJ51</accession>
<gene>
    <name evidence="1" type="ORF">ACFSQT_21055</name>
</gene>
<evidence type="ECO:0000313" key="1">
    <source>
        <dbReference type="EMBL" id="MFD2055457.1"/>
    </source>
</evidence>
<reference evidence="2" key="1">
    <citation type="journal article" date="2019" name="Int. J. Syst. Evol. Microbiol.">
        <title>The Global Catalogue of Microorganisms (GCM) 10K type strain sequencing project: providing services to taxonomists for standard genome sequencing and annotation.</title>
        <authorList>
            <consortium name="The Broad Institute Genomics Platform"/>
            <consortium name="The Broad Institute Genome Sequencing Center for Infectious Disease"/>
            <person name="Wu L."/>
            <person name="Ma J."/>
        </authorList>
    </citation>
    <scope>NUCLEOTIDE SEQUENCE [LARGE SCALE GENOMIC DNA]</scope>
    <source>
        <strain evidence="2">CGMCC 1.16226</strain>
    </source>
</reference>
<dbReference type="Proteomes" id="UP001597349">
    <property type="component" value="Unassembled WGS sequence"/>
</dbReference>
<name>A0ABW4WJ51_9HYPH</name>
<dbReference type="EMBL" id="JBHUGY010000031">
    <property type="protein sequence ID" value="MFD2055457.1"/>
    <property type="molecule type" value="Genomic_DNA"/>
</dbReference>
<evidence type="ECO:0000313" key="2">
    <source>
        <dbReference type="Proteomes" id="UP001597349"/>
    </source>
</evidence>
<sequence>MAAKQIKPFHKPAGTLVSNVMEGGPIEDGQFKTAQQWQADECRADEGRIRRIGDRPLAAANLSESVTM</sequence>
<organism evidence="1 2">
    <name type="scientific">Mesorhizobium calcicola</name>
    <dbReference type="NCBI Taxonomy" id="1300310"/>
    <lineage>
        <taxon>Bacteria</taxon>
        <taxon>Pseudomonadati</taxon>
        <taxon>Pseudomonadota</taxon>
        <taxon>Alphaproteobacteria</taxon>
        <taxon>Hyphomicrobiales</taxon>
        <taxon>Phyllobacteriaceae</taxon>
        <taxon>Mesorhizobium</taxon>
    </lineage>
</organism>
<proteinExistence type="predicted"/>
<comment type="caution">
    <text evidence="1">The sequence shown here is derived from an EMBL/GenBank/DDBJ whole genome shotgun (WGS) entry which is preliminary data.</text>
</comment>
<dbReference type="RefSeq" id="WP_379021700.1">
    <property type="nucleotide sequence ID" value="NZ_JBHUGY010000031.1"/>
</dbReference>